<feature type="transmembrane region" description="Helical" evidence="1">
    <location>
        <begin position="179"/>
        <end position="201"/>
    </location>
</feature>
<sequence>MNLHNLRTVAAYNSRLLLRSWLFRIFFLLTFCCIILYQILIQSNLFMLSNSGLISLSSFFPYMNAYLFAGLQAIPLIFLAGMFLTKERKLDSMDTIYYRPESNAEYVLGMATGFAGVFIVMAIVSLFFGSLLHLFASSSPMNVWIYLFYLVTLIIPALIFMVGLSFFIHTWVRNQALSILLLLMVVGFTIFYAGGMGQGVFDPFGHSLPNTFSSVTGHSDLTGYLLQRLCWLLVGFGFLGFTVCLFKRLSNRPVNRVRVMGFSIACMIAGVMAGGLVYSFHSQKISVRKVYTETYNKYNNVPKGSVTRHDIRFEQQGDEMSAKSTLLIQNRTRETLPEIILYLNPDLEVLSIKGDSDLSFERERQVIRVRRELQPDEEIVLTVVYRGGIDERICYLGVPDDIVFEQESNAYLKCRYGKRFMFLDKNFTFLTPECLWYPTTTPPVNPAHPYDVSPEFTFYSLQISNPGERTVIAQGDEEKTDNGLHFTNHLPLPGISLCIGGYEKREITVDSVRYELYLFKGHDDILRGLEALSDSLPGLIREMRETVEYQMRHSYLYSGLKLIETPITLASFFRQEKGTSEYIQPEMVFLPERGVGVWSDHKAVMERTMKVIASVAGFDNMSEMDRLRQMVHGSLTNLLTSATTMNYDRGQILMRWFGPSAIKNVAGNNLSTRNSLYYAASMFYDYSLCFRSGDYSIINAVLLNILKSRSRDYSGQMAEERALNYLSSHSFEEAFHDGELDPVVLFRVLRMKSKELVRRLALGDMTEEQVVDFLDGYIATHRFQKIDFDQFDETFAREFGVRWRDVLPSWYTNKRLPEFWIKDFKAASVGADKEKADEMNRILSLIGNGSVYIDGLSGSASRVRLTIFNDSDVDGVVSIEARKTEGRPSSGGSAWNFGRRMEESTITRNYLIKAKSGKEIVTNFDEGMITLNTNLSLNIPTTLSGERGGTTDDKTGDNERELGRSYFLLGENVTVVDNEEEGFRIVQSSSKKRLRDLFAKEPESKYLRQNRSIQLMDGVEVRPGYVQNESAYGLSKRTHAFMMQGGGASMEWVTRIEKEGEYDVYAYIPPKMSAYRVDKEKQGKGITAGFSMVTAFSTTESDAGFRQYYTLTNGNEEKEVVGECDGTFGWILLGRYRLSPGECKVVLTDEGEADQVLLGDAVKWEYIEDK</sequence>
<gene>
    <name evidence="2" type="ORF">H8S64_01405</name>
</gene>
<feature type="transmembrane region" description="Helical" evidence="1">
    <location>
        <begin position="60"/>
        <end position="85"/>
    </location>
</feature>
<feature type="transmembrane region" description="Helical" evidence="1">
    <location>
        <begin position="106"/>
        <end position="131"/>
    </location>
</feature>
<evidence type="ECO:0000313" key="3">
    <source>
        <dbReference type="Proteomes" id="UP000646484"/>
    </source>
</evidence>
<organism evidence="2 3">
    <name type="scientific">Butyricimonas hominis</name>
    <dbReference type="NCBI Taxonomy" id="2763032"/>
    <lineage>
        <taxon>Bacteria</taxon>
        <taxon>Pseudomonadati</taxon>
        <taxon>Bacteroidota</taxon>
        <taxon>Bacteroidia</taxon>
        <taxon>Bacteroidales</taxon>
        <taxon>Odoribacteraceae</taxon>
        <taxon>Butyricimonas</taxon>
    </lineage>
</organism>
<keyword evidence="1" id="KW-0812">Transmembrane</keyword>
<feature type="transmembrane region" description="Helical" evidence="1">
    <location>
        <begin position="221"/>
        <end position="246"/>
    </location>
</feature>
<keyword evidence="3" id="KW-1185">Reference proteome</keyword>
<comment type="caution">
    <text evidence="2">The sequence shown here is derived from an EMBL/GenBank/DDBJ whole genome shotgun (WGS) entry which is preliminary data.</text>
</comment>
<dbReference type="RefSeq" id="WP_186974653.1">
    <property type="nucleotide sequence ID" value="NZ_JACOOH010000001.1"/>
</dbReference>
<keyword evidence="1" id="KW-1133">Transmembrane helix</keyword>
<feature type="transmembrane region" description="Helical" evidence="1">
    <location>
        <begin position="21"/>
        <end position="40"/>
    </location>
</feature>
<dbReference type="EMBL" id="JACOOH010000001">
    <property type="protein sequence ID" value="MBC5619748.1"/>
    <property type="molecule type" value="Genomic_DNA"/>
</dbReference>
<proteinExistence type="predicted"/>
<evidence type="ECO:0000256" key="1">
    <source>
        <dbReference type="SAM" id="Phobius"/>
    </source>
</evidence>
<keyword evidence="1" id="KW-0472">Membrane</keyword>
<dbReference type="Proteomes" id="UP000646484">
    <property type="component" value="Unassembled WGS sequence"/>
</dbReference>
<protein>
    <submittedName>
        <fullName evidence="2">ABC transporter permease</fullName>
    </submittedName>
</protein>
<accession>A0ABR7CVR1</accession>
<feature type="transmembrane region" description="Helical" evidence="1">
    <location>
        <begin position="143"/>
        <end position="167"/>
    </location>
</feature>
<evidence type="ECO:0000313" key="2">
    <source>
        <dbReference type="EMBL" id="MBC5619748.1"/>
    </source>
</evidence>
<reference evidence="2 3" key="1">
    <citation type="submission" date="2020-08" db="EMBL/GenBank/DDBJ databases">
        <title>Genome public.</title>
        <authorList>
            <person name="Liu C."/>
            <person name="Sun Q."/>
        </authorList>
    </citation>
    <scope>NUCLEOTIDE SEQUENCE [LARGE SCALE GENOMIC DNA]</scope>
    <source>
        <strain evidence="2 3">NSJ-56</strain>
    </source>
</reference>
<feature type="transmembrane region" description="Helical" evidence="1">
    <location>
        <begin position="258"/>
        <end position="280"/>
    </location>
</feature>
<name>A0ABR7CVR1_9BACT</name>